<dbReference type="CDD" id="cd11053">
    <property type="entry name" value="CYP110-like"/>
    <property type="match status" value="1"/>
</dbReference>
<name>A0A9X2E998_9NOCA</name>
<comment type="caution">
    <text evidence="5">The sequence shown here is derived from an EMBL/GenBank/DDBJ whole genome shotgun (WGS) entry which is preliminary data.</text>
</comment>
<evidence type="ECO:0000313" key="6">
    <source>
        <dbReference type="Proteomes" id="UP001139157"/>
    </source>
</evidence>
<comment type="similarity">
    <text evidence="2 4">Belongs to the cytochrome P450 family.</text>
</comment>
<gene>
    <name evidence="5" type="ORF">NDR86_24505</name>
</gene>
<dbReference type="EMBL" id="JAMRXG010000011">
    <property type="protein sequence ID" value="MCM6776654.1"/>
    <property type="molecule type" value="Genomic_DNA"/>
</dbReference>
<keyword evidence="3 4" id="KW-0408">Iron</keyword>
<sequence length="456" mass="51587">MRHFGLYSVRTADTPRVTFPPGPTEGALGTLRFLRDGLRYLFRGETVVDEMVQKYGGAFQFNAPMFGKNVVVTEPALIKQVFTERPDILLGGKGVSPTVPIYGTDSMFVHEEPEHMRRRKMLTPAFIGKALAGYEKTMLERTAAAFDTWPENEKFSLSHETHRLTLDIIIRVIFGVTEDAEVAAMVGPLQRLLRFGVSEEIVIRYAYRSFGTLKYWRRLRRTFAEVDPMLQDLVARRRATPPDHRGDDVLSILLATVGADGELLTDREIHDDLITLLLAGHETTGNTLAWCVHELTRAPAAMARVREEAETGGSKFTDAVIQEVLRLRPPAVATARVTADHYRLGEWQLPPNTWIVLHIGGVNHRPDIYEDPWEFRAERFVDSPPGSFTWIPFGGGIKRCLGAAFAMLEVRTSLHYLVRHGDFYAADRPDELDRRGVILRPKRGIQVVLHKRQPVR</sequence>
<dbReference type="PROSITE" id="PS00086">
    <property type="entry name" value="CYTOCHROME_P450"/>
    <property type="match status" value="1"/>
</dbReference>
<dbReference type="Proteomes" id="UP001139157">
    <property type="component" value="Unassembled WGS sequence"/>
</dbReference>
<evidence type="ECO:0000256" key="3">
    <source>
        <dbReference type="PIRSR" id="PIRSR602401-1"/>
    </source>
</evidence>
<keyword evidence="4" id="KW-0503">Monooxygenase</keyword>
<dbReference type="InterPro" id="IPR017972">
    <property type="entry name" value="Cyt_P450_CS"/>
</dbReference>
<dbReference type="PRINTS" id="PR00463">
    <property type="entry name" value="EP450I"/>
</dbReference>
<keyword evidence="4" id="KW-0560">Oxidoreductase</keyword>
<dbReference type="AlphaFoldDB" id="A0A9X2E998"/>
<evidence type="ECO:0000256" key="2">
    <source>
        <dbReference type="ARBA" id="ARBA00010617"/>
    </source>
</evidence>
<dbReference type="GO" id="GO:0020037">
    <property type="term" value="F:heme binding"/>
    <property type="evidence" value="ECO:0007669"/>
    <property type="project" value="InterPro"/>
</dbReference>
<dbReference type="PANTHER" id="PTHR24305:SF166">
    <property type="entry name" value="CYTOCHROME P450 12A4, MITOCHONDRIAL-RELATED"/>
    <property type="match status" value="1"/>
</dbReference>
<dbReference type="PRINTS" id="PR00385">
    <property type="entry name" value="P450"/>
</dbReference>
<evidence type="ECO:0000256" key="1">
    <source>
        <dbReference type="ARBA" id="ARBA00001971"/>
    </source>
</evidence>
<keyword evidence="3 4" id="KW-0349">Heme</keyword>
<keyword evidence="3 4" id="KW-0479">Metal-binding</keyword>
<protein>
    <submittedName>
        <fullName evidence="5">Cytochrome P450</fullName>
    </submittedName>
</protein>
<dbReference type="GO" id="GO:0016705">
    <property type="term" value="F:oxidoreductase activity, acting on paired donors, with incorporation or reduction of molecular oxygen"/>
    <property type="evidence" value="ECO:0007669"/>
    <property type="project" value="InterPro"/>
</dbReference>
<feature type="binding site" description="axial binding residue" evidence="3">
    <location>
        <position position="400"/>
    </location>
    <ligand>
        <name>heme</name>
        <dbReference type="ChEBI" id="CHEBI:30413"/>
    </ligand>
    <ligandPart>
        <name>Fe</name>
        <dbReference type="ChEBI" id="CHEBI:18248"/>
    </ligandPart>
</feature>
<dbReference type="GO" id="GO:0004497">
    <property type="term" value="F:monooxygenase activity"/>
    <property type="evidence" value="ECO:0007669"/>
    <property type="project" value="UniProtKB-KW"/>
</dbReference>
<evidence type="ECO:0000256" key="4">
    <source>
        <dbReference type="RuleBase" id="RU000461"/>
    </source>
</evidence>
<dbReference type="InterPro" id="IPR036396">
    <property type="entry name" value="Cyt_P450_sf"/>
</dbReference>
<dbReference type="Gene3D" id="1.10.630.10">
    <property type="entry name" value="Cytochrome P450"/>
    <property type="match status" value="1"/>
</dbReference>
<dbReference type="InterPro" id="IPR002401">
    <property type="entry name" value="Cyt_P450_E_grp-I"/>
</dbReference>
<proteinExistence type="inferred from homology"/>
<dbReference type="RefSeq" id="WP_251914965.1">
    <property type="nucleotide sequence ID" value="NZ_JAMRXG010000011.1"/>
</dbReference>
<dbReference type="GO" id="GO:0005506">
    <property type="term" value="F:iron ion binding"/>
    <property type="evidence" value="ECO:0007669"/>
    <property type="project" value="InterPro"/>
</dbReference>
<dbReference type="InterPro" id="IPR050121">
    <property type="entry name" value="Cytochrome_P450_monoxygenase"/>
</dbReference>
<accession>A0A9X2E998</accession>
<keyword evidence="6" id="KW-1185">Reference proteome</keyword>
<dbReference type="PANTHER" id="PTHR24305">
    <property type="entry name" value="CYTOCHROME P450"/>
    <property type="match status" value="1"/>
</dbReference>
<evidence type="ECO:0000313" key="5">
    <source>
        <dbReference type="EMBL" id="MCM6776654.1"/>
    </source>
</evidence>
<organism evidence="5 6">
    <name type="scientific">Nocardia pulmonis</name>
    <dbReference type="NCBI Taxonomy" id="2951408"/>
    <lineage>
        <taxon>Bacteria</taxon>
        <taxon>Bacillati</taxon>
        <taxon>Actinomycetota</taxon>
        <taxon>Actinomycetes</taxon>
        <taxon>Mycobacteriales</taxon>
        <taxon>Nocardiaceae</taxon>
        <taxon>Nocardia</taxon>
    </lineage>
</organism>
<dbReference type="SUPFAM" id="SSF48264">
    <property type="entry name" value="Cytochrome P450"/>
    <property type="match status" value="1"/>
</dbReference>
<comment type="cofactor">
    <cofactor evidence="1 3">
        <name>heme</name>
        <dbReference type="ChEBI" id="CHEBI:30413"/>
    </cofactor>
</comment>
<reference evidence="5" key="1">
    <citation type="submission" date="2022-06" db="EMBL/GenBank/DDBJ databases">
        <title>Novel species in genus nocardia.</title>
        <authorList>
            <person name="Li F."/>
        </authorList>
    </citation>
    <scope>NUCLEOTIDE SEQUENCE</scope>
    <source>
        <strain evidence="5">CDC141</strain>
    </source>
</reference>
<dbReference type="InterPro" id="IPR001128">
    <property type="entry name" value="Cyt_P450"/>
</dbReference>
<dbReference type="Pfam" id="PF00067">
    <property type="entry name" value="p450"/>
    <property type="match status" value="1"/>
</dbReference>